<reference evidence="2" key="2">
    <citation type="submission" date="2020-09" db="EMBL/GenBank/DDBJ databases">
        <authorList>
            <person name="Sun Q."/>
            <person name="Ohkuma M."/>
        </authorList>
    </citation>
    <scope>NUCLEOTIDE SEQUENCE</scope>
    <source>
        <strain evidence="2">JCM 4059</strain>
    </source>
</reference>
<reference evidence="2" key="1">
    <citation type="journal article" date="2014" name="Int. J. Syst. Evol. Microbiol.">
        <title>Complete genome sequence of Corynebacterium casei LMG S-19264T (=DSM 44701T), isolated from a smear-ripened cheese.</title>
        <authorList>
            <consortium name="US DOE Joint Genome Institute (JGI-PGF)"/>
            <person name="Walter F."/>
            <person name="Albersmeier A."/>
            <person name="Kalinowski J."/>
            <person name="Ruckert C."/>
        </authorList>
    </citation>
    <scope>NUCLEOTIDE SEQUENCE</scope>
    <source>
        <strain evidence="2">JCM 4059</strain>
    </source>
</reference>
<dbReference type="RefSeq" id="WP_190132223.1">
    <property type="nucleotide sequence ID" value="NZ_BNBD01000013.1"/>
</dbReference>
<comment type="caution">
    <text evidence="2">The sequence shown here is derived from an EMBL/GenBank/DDBJ whole genome shotgun (WGS) entry which is preliminary data.</text>
</comment>
<accession>A0A919B7P8</accession>
<protein>
    <submittedName>
        <fullName evidence="2">Uncharacterized protein</fullName>
    </submittedName>
</protein>
<evidence type="ECO:0000313" key="2">
    <source>
        <dbReference type="EMBL" id="GHF63728.1"/>
    </source>
</evidence>
<feature type="region of interest" description="Disordered" evidence="1">
    <location>
        <begin position="1"/>
        <end position="55"/>
    </location>
</feature>
<proteinExistence type="predicted"/>
<feature type="compositionally biased region" description="Polar residues" evidence="1">
    <location>
        <begin position="118"/>
        <end position="128"/>
    </location>
</feature>
<feature type="region of interest" description="Disordered" evidence="1">
    <location>
        <begin position="100"/>
        <end position="128"/>
    </location>
</feature>
<evidence type="ECO:0000256" key="1">
    <source>
        <dbReference type="SAM" id="MobiDB-lite"/>
    </source>
</evidence>
<gene>
    <name evidence="2" type="ORF">GCM10010218_51390</name>
</gene>
<keyword evidence="3" id="KW-1185">Reference proteome</keyword>
<dbReference type="EMBL" id="BNBD01000013">
    <property type="protein sequence ID" value="GHF63728.1"/>
    <property type="molecule type" value="Genomic_DNA"/>
</dbReference>
<sequence>MTAALGGRHPRPHDLSVWKSAKGYGAESKPSKGDCTPGSWVTWTTPKGKRRTGVVSSDPLSVATVRRHVPMNRVPRCTAVIVPADGGDVLPLLRKTAKEPHFQTKDGGRWRPVVSLRNRANSQEAKAA</sequence>
<organism evidence="2 3">
    <name type="scientific">Streptomyces mashuensis</name>
    <dbReference type="NCBI Taxonomy" id="33904"/>
    <lineage>
        <taxon>Bacteria</taxon>
        <taxon>Bacillati</taxon>
        <taxon>Actinomycetota</taxon>
        <taxon>Actinomycetes</taxon>
        <taxon>Kitasatosporales</taxon>
        <taxon>Streptomycetaceae</taxon>
        <taxon>Streptomyces</taxon>
    </lineage>
</organism>
<dbReference type="AlphaFoldDB" id="A0A919B7P8"/>
<name>A0A919B7P8_9ACTN</name>
<feature type="compositionally biased region" description="Basic and acidic residues" evidence="1">
    <location>
        <begin position="100"/>
        <end position="109"/>
    </location>
</feature>
<evidence type="ECO:0000313" key="3">
    <source>
        <dbReference type="Proteomes" id="UP000638313"/>
    </source>
</evidence>
<dbReference type="Proteomes" id="UP000638313">
    <property type="component" value="Unassembled WGS sequence"/>
</dbReference>